<evidence type="ECO:0000256" key="11">
    <source>
        <dbReference type="PROSITE-ProRule" id="PRU00110"/>
    </source>
</evidence>
<dbReference type="Gene3D" id="3.30.565.10">
    <property type="entry name" value="Histidine kinase-like ATPase, C-terminal domain"/>
    <property type="match status" value="1"/>
</dbReference>
<evidence type="ECO:0000256" key="10">
    <source>
        <dbReference type="ARBA" id="ARBA00023012"/>
    </source>
</evidence>
<dbReference type="InterPro" id="IPR004358">
    <property type="entry name" value="Sig_transdc_His_kin-like_C"/>
</dbReference>
<evidence type="ECO:0000259" key="14">
    <source>
        <dbReference type="PROSITE" id="PS50851"/>
    </source>
</evidence>
<dbReference type="InterPro" id="IPR005467">
    <property type="entry name" value="His_kinase_dom"/>
</dbReference>
<dbReference type="InterPro" id="IPR036061">
    <property type="entry name" value="CheW-like_dom_sf"/>
</dbReference>
<dbReference type="GO" id="GO:0005737">
    <property type="term" value="C:cytoplasm"/>
    <property type="evidence" value="ECO:0007669"/>
    <property type="project" value="InterPro"/>
</dbReference>
<evidence type="ECO:0000256" key="12">
    <source>
        <dbReference type="SAM" id="MobiDB-lite"/>
    </source>
</evidence>
<dbReference type="SMART" id="SM00387">
    <property type="entry name" value="HATPase_c"/>
    <property type="match status" value="1"/>
</dbReference>
<feature type="modified residue" description="Phosphohistidine" evidence="11">
    <location>
        <position position="46"/>
    </location>
</feature>
<dbReference type="SMART" id="SM00073">
    <property type="entry name" value="HPT"/>
    <property type="match status" value="1"/>
</dbReference>
<dbReference type="InterPro" id="IPR037006">
    <property type="entry name" value="CheA-like_homodim_sf"/>
</dbReference>
<feature type="domain" description="HPt" evidence="15">
    <location>
        <begin position="1"/>
        <end position="103"/>
    </location>
</feature>
<dbReference type="GO" id="GO:0006935">
    <property type="term" value="P:chemotaxis"/>
    <property type="evidence" value="ECO:0007669"/>
    <property type="project" value="UniProtKB-KW"/>
</dbReference>
<dbReference type="AlphaFoldDB" id="A0AAU8ID86"/>
<dbReference type="InterPro" id="IPR037052">
    <property type="entry name" value="CheA-like_P2_sf"/>
</dbReference>
<dbReference type="InterPro" id="IPR008207">
    <property type="entry name" value="Sig_transdc_His_kin_Hpt_dom"/>
</dbReference>
<keyword evidence="8" id="KW-0418">Kinase</keyword>
<evidence type="ECO:0000259" key="15">
    <source>
        <dbReference type="PROSITE" id="PS50894"/>
    </source>
</evidence>
<proteinExistence type="predicted"/>
<dbReference type="CDD" id="cd00088">
    <property type="entry name" value="HPT"/>
    <property type="match status" value="1"/>
</dbReference>
<dbReference type="PANTHER" id="PTHR43395:SF1">
    <property type="entry name" value="CHEMOTAXIS PROTEIN CHEA"/>
    <property type="match status" value="1"/>
</dbReference>
<dbReference type="Pfam" id="PF01627">
    <property type="entry name" value="Hpt"/>
    <property type="match status" value="1"/>
</dbReference>
<dbReference type="PRINTS" id="PR00344">
    <property type="entry name" value="BCTRLSENSOR"/>
</dbReference>
<evidence type="ECO:0000256" key="2">
    <source>
        <dbReference type="ARBA" id="ARBA00012438"/>
    </source>
</evidence>
<dbReference type="CDD" id="cd00731">
    <property type="entry name" value="CheA_reg"/>
    <property type="match status" value="1"/>
</dbReference>
<dbReference type="InterPro" id="IPR035891">
    <property type="entry name" value="CheY-binding_CheA"/>
</dbReference>
<dbReference type="Pfam" id="PF02518">
    <property type="entry name" value="HATPase_c"/>
    <property type="match status" value="1"/>
</dbReference>
<dbReference type="Pfam" id="PF07194">
    <property type="entry name" value="P2"/>
    <property type="match status" value="1"/>
</dbReference>
<dbReference type="CDD" id="cd16916">
    <property type="entry name" value="HATPase_CheA-like"/>
    <property type="match status" value="1"/>
</dbReference>
<evidence type="ECO:0000313" key="16">
    <source>
        <dbReference type="EMBL" id="XCJ16063.1"/>
    </source>
</evidence>
<feature type="domain" description="CheW-like" evidence="14">
    <location>
        <begin position="545"/>
        <end position="681"/>
    </location>
</feature>
<dbReference type="Pfam" id="PF01584">
    <property type="entry name" value="CheW"/>
    <property type="match status" value="1"/>
</dbReference>
<dbReference type="SUPFAM" id="SSF47226">
    <property type="entry name" value="Histidine-containing phosphotransfer domain, HPT domain"/>
    <property type="match status" value="1"/>
</dbReference>
<gene>
    <name evidence="16" type="ORF">ABNN70_10170</name>
</gene>
<dbReference type="Gene3D" id="2.30.30.40">
    <property type="entry name" value="SH3 Domains"/>
    <property type="match status" value="1"/>
</dbReference>
<dbReference type="InterPro" id="IPR010808">
    <property type="entry name" value="CheA_P2-bd"/>
</dbReference>
<feature type="domain" description="Histidine kinase" evidence="13">
    <location>
        <begin position="293"/>
        <end position="543"/>
    </location>
</feature>
<dbReference type="GO" id="GO:0005524">
    <property type="term" value="F:ATP binding"/>
    <property type="evidence" value="ECO:0007669"/>
    <property type="project" value="UniProtKB-KW"/>
</dbReference>
<evidence type="ECO:0000256" key="4">
    <source>
        <dbReference type="ARBA" id="ARBA00022500"/>
    </source>
</evidence>
<feature type="compositionally biased region" description="Basic and acidic residues" evidence="12">
    <location>
        <begin position="256"/>
        <end position="269"/>
    </location>
</feature>
<evidence type="ECO:0000256" key="9">
    <source>
        <dbReference type="ARBA" id="ARBA00022840"/>
    </source>
</evidence>
<dbReference type="Pfam" id="PF02895">
    <property type="entry name" value="H-kinase_dim"/>
    <property type="match status" value="1"/>
</dbReference>
<evidence type="ECO:0000256" key="7">
    <source>
        <dbReference type="ARBA" id="ARBA00022741"/>
    </source>
</evidence>
<dbReference type="EMBL" id="CP159510">
    <property type="protein sequence ID" value="XCJ16063.1"/>
    <property type="molecule type" value="Genomic_DNA"/>
</dbReference>
<name>A0AAU8ID86_9BACL</name>
<keyword evidence="4" id="KW-0145">Chemotaxis</keyword>
<dbReference type="SMART" id="SM01231">
    <property type="entry name" value="H-kinase_dim"/>
    <property type="match status" value="1"/>
</dbReference>
<sequence>MDMNQYLGIFVDEAREHLQNLNDKLMELEDQPRDPELISSIFRSAHTLKGSSGQMGFGNMMKLTHTMENVFDALRHQKITVSSEMIDRLFEALDTLESMVDSVEQGESDEQDINGVLAKLQDLVQADPAPVSAGNGRQDHMDQSAGHSLPKINFSDYDKTVITQAKDQNMQTFVIEITLRNDCVLKAARALMVSNALEEAGHIIKSEPSTEDIEKEAFDRQFTYVYVSNMSAESIHKKVMNISEIERADIVPVSDRSLESESGEEKADQSAKPAQAKKRASNNRVQGYRQVKPVAKTIRVNLERLDHLLNLFEEMVIDRSRLERIAASMNDPELQESVRTIKTVSDQMQETILNLRMEPVEQVFNRFPRMVRSLAKELNKKVHLVISGSETELDRTMIDELGDPLMHMIRNSMDHGIEHPDERAGKGKNPEGTLSLRAYHSGNHVFIEIEDDGAGINREQVLKKALQKKLISEEAQASMTDKDVYHLLFESGFSTSEKISDISGRGVGLDVVESKIQSMSGSVQVESTEGAGTKFTVRLPLTLSIISAMLVQCGSEVYAIPMTSIKETALSRLVKLQTIRNTQVMSYQNHVMPVIDLSSYLDIPDPPEMRQNSSGSIIVVHHGKKMAGLAVEKILGYQDIVIKPLGKYLENVKGFSGATILGDGKVSLILDCQVIIEGQQKQTKCLRRVD</sequence>
<dbReference type="InterPro" id="IPR051315">
    <property type="entry name" value="Bact_Chemotaxis_CheA"/>
</dbReference>
<dbReference type="SUPFAM" id="SSF55874">
    <property type="entry name" value="ATPase domain of HSP90 chaperone/DNA topoisomerase II/histidine kinase"/>
    <property type="match status" value="1"/>
</dbReference>
<dbReference type="SUPFAM" id="SSF47384">
    <property type="entry name" value="Homodimeric domain of signal transducing histidine kinase"/>
    <property type="match status" value="1"/>
</dbReference>
<feature type="region of interest" description="Disordered" evidence="12">
    <location>
        <begin position="128"/>
        <end position="149"/>
    </location>
</feature>
<reference evidence="16" key="1">
    <citation type="submission" date="2024-06" db="EMBL/GenBank/DDBJ databases">
        <authorList>
            <person name="Fan A."/>
            <person name="Zhang F.Y."/>
            <person name="Zhang L."/>
        </authorList>
    </citation>
    <scope>NUCLEOTIDE SEQUENCE</scope>
    <source>
        <strain evidence="16">Y61</strain>
    </source>
</reference>
<dbReference type="GO" id="GO:0000155">
    <property type="term" value="F:phosphorelay sensor kinase activity"/>
    <property type="evidence" value="ECO:0007669"/>
    <property type="project" value="InterPro"/>
</dbReference>
<dbReference type="InterPro" id="IPR004105">
    <property type="entry name" value="CheA-like_dim"/>
</dbReference>
<evidence type="ECO:0000256" key="6">
    <source>
        <dbReference type="ARBA" id="ARBA00022679"/>
    </source>
</evidence>
<dbReference type="EC" id="2.7.13.3" evidence="2"/>
<organism evidence="16">
    <name type="scientific">Sporolactobacillus sp. Y61</name>
    <dbReference type="NCBI Taxonomy" id="3160863"/>
    <lineage>
        <taxon>Bacteria</taxon>
        <taxon>Bacillati</taxon>
        <taxon>Bacillota</taxon>
        <taxon>Bacilli</taxon>
        <taxon>Bacillales</taxon>
        <taxon>Sporolactobacillaceae</taxon>
        <taxon>Sporolactobacillus</taxon>
    </lineage>
</organism>
<dbReference type="PROSITE" id="PS50894">
    <property type="entry name" value="HPT"/>
    <property type="match status" value="1"/>
</dbReference>
<protein>
    <recommendedName>
        <fullName evidence="3">Chemotaxis protein CheA</fullName>
        <ecNumber evidence="2">2.7.13.3</ecNumber>
    </recommendedName>
</protein>
<keyword evidence="5 11" id="KW-0597">Phosphoprotein</keyword>
<comment type="catalytic activity">
    <reaction evidence="1">
        <text>ATP + protein L-histidine = ADP + protein N-phospho-L-histidine.</text>
        <dbReference type="EC" id="2.7.13.3"/>
    </reaction>
</comment>
<evidence type="ECO:0000256" key="5">
    <source>
        <dbReference type="ARBA" id="ARBA00022553"/>
    </source>
</evidence>
<keyword evidence="10" id="KW-0902">Two-component regulatory system</keyword>
<dbReference type="Gene3D" id="1.20.120.160">
    <property type="entry name" value="HPT domain"/>
    <property type="match status" value="1"/>
</dbReference>
<evidence type="ECO:0000256" key="3">
    <source>
        <dbReference type="ARBA" id="ARBA00021495"/>
    </source>
</evidence>
<dbReference type="SUPFAM" id="SSF55052">
    <property type="entry name" value="CheY-binding domain of CheA"/>
    <property type="match status" value="1"/>
</dbReference>
<dbReference type="PROSITE" id="PS50109">
    <property type="entry name" value="HIS_KIN"/>
    <property type="match status" value="1"/>
</dbReference>
<dbReference type="PANTHER" id="PTHR43395">
    <property type="entry name" value="SENSOR HISTIDINE KINASE CHEA"/>
    <property type="match status" value="1"/>
</dbReference>
<dbReference type="PROSITE" id="PS50851">
    <property type="entry name" value="CHEW"/>
    <property type="match status" value="1"/>
</dbReference>
<dbReference type="InterPro" id="IPR036097">
    <property type="entry name" value="HisK_dim/P_sf"/>
</dbReference>
<evidence type="ECO:0000259" key="13">
    <source>
        <dbReference type="PROSITE" id="PS50109"/>
    </source>
</evidence>
<keyword evidence="9" id="KW-0067">ATP-binding</keyword>
<dbReference type="Gene3D" id="1.10.287.560">
    <property type="entry name" value="Histidine kinase CheA-like, homodimeric domain"/>
    <property type="match status" value="1"/>
</dbReference>
<dbReference type="InterPro" id="IPR036641">
    <property type="entry name" value="HPT_dom_sf"/>
</dbReference>
<dbReference type="InterPro" id="IPR002545">
    <property type="entry name" value="CheW-lke_dom"/>
</dbReference>
<dbReference type="FunFam" id="3.30.565.10:FF:000016">
    <property type="entry name" value="Chemotaxis protein CheA, putative"/>
    <property type="match status" value="1"/>
</dbReference>
<evidence type="ECO:0000256" key="8">
    <source>
        <dbReference type="ARBA" id="ARBA00022777"/>
    </source>
</evidence>
<dbReference type="InterPro" id="IPR036890">
    <property type="entry name" value="HATPase_C_sf"/>
</dbReference>
<dbReference type="InterPro" id="IPR003594">
    <property type="entry name" value="HATPase_dom"/>
</dbReference>
<keyword evidence="6 16" id="KW-0808">Transferase</keyword>
<accession>A0AAU8ID86</accession>
<keyword evidence="7" id="KW-0547">Nucleotide-binding</keyword>
<dbReference type="SUPFAM" id="SSF50341">
    <property type="entry name" value="CheW-like"/>
    <property type="match status" value="1"/>
</dbReference>
<dbReference type="SMART" id="SM00260">
    <property type="entry name" value="CheW"/>
    <property type="match status" value="1"/>
</dbReference>
<feature type="region of interest" description="Disordered" evidence="12">
    <location>
        <begin position="253"/>
        <end position="285"/>
    </location>
</feature>
<dbReference type="RefSeq" id="WP_353947721.1">
    <property type="nucleotide sequence ID" value="NZ_CP159510.1"/>
</dbReference>
<dbReference type="Gene3D" id="3.30.70.1110">
    <property type="entry name" value="Histidine kinase CheA-like, P2 response regulator-binding domain"/>
    <property type="match status" value="1"/>
</dbReference>
<evidence type="ECO:0000256" key="1">
    <source>
        <dbReference type="ARBA" id="ARBA00000085"/>
    </source>
</evidence>